<dbReference type="RefSeq" id="WP_212534582.1">
    <property type="nucleotide sequence ID" value="NZ_JAGTUU010000001.1"/>
</dbReference>
<evidence type="ECO:0000259" key="3">
    <source>
        <dbReference type="PROSITE" id="PS51186"/>
    </source>
</evidence>
<dbReference type="Proteomes" id="UP000681356">
    <property type="component" value="Unassembled WGS sequence"/>
</dbReference>
<reference evidence="4" key="1">
    <citation type="submission" date="2021-04" db="EMBL/GenBank/DDBJ databases">
        <authorList>
            <person name="Yoon J."/>
        </authorList>
    </citation>
    <scope>NUCLEOTIDE SEQUENCE</scope>
    <source>
        <strain evidence="4">KMU-90</strain>
    </source>
</reference>
<dbReference type="EMBL" id="JAGTUU010000001">
    <property type="protein sequence ID" value="MBS0122605.1"/>
    <property type="molecule type" value="Genomic_DNA"/>
</dbReference>
<comment type="caution">
    <text evidence="4">The sequence shown here is derived from an EMBL/GenBank/DDBJ whole genome shotgun (WGS) entry which is preliminary data.</text>
</comment>
<proteinExistence type="predicted"/>
<dbReference type="PANTHER" id="PTHR10545:SF29">
    <property type="entry name" value="GH14572P-RELATED"/>
    <property type="match status" value="1"/>
</dbReference>
<dbReference type="PROSITE" id="PS51186">
    <property type="entry name" value="GNAT"/>
    <property type="match status" value="1"/>
</dbReference>
<dbReference type="GO" id="GO:0008080">
    <property type="term" value="F:N-acetyltransferase activity"/>
    <property type="evidence" value="ECO:0007669"/>
    <property type="project" value="UniProtKB-ARBA"/>
</dbReference>
<protein>
    <submittedName>
        <fullName evidence="4">GNAT family N-acetyltransferase</fullName>
    </submittedName>
</protein>
<evidence type="ECO:0000256" key="2">
    <source>
        <dbReference type="ARBA" id="ARBA00023315"/>
    </source>
</evidence>
<keyword evidence="1" id="KW-0808">Transferase</keyword>
<dbReference type="Gene3D" id="3.40.630.30">
    <property type="match status" value="1"/>
</dbReference>
<sequence>MEADLRALDAALAALSRELGDPHRTVASDLGRALFGASGFARACVAEGSGGLSGIILFTPLFSTVRGGAGLYVSDVWVGEGQRGRGLGLALLRSAAEIAGQDWDARFMRLSVHDDNHAARAFYGRLGFEPAAGETLMVLTDEGFQRLRRMT</sequence>
<dbReference type="AlphaFoldDB" id="A0A8J7W7W4"/>
<keyword evidence="2" id="KW-0012">Acyltransferase</keyword>
<evidence type="ECO:0000313" key="5">
    <source>
        <dbReference type="Proteomes" id="UP000681356"/>
    </source>
</evidence>
<dbReference type="InterPro" id="IPR051016">
    <property type="entry name" value="Diverse_Substrate_AcTransf"/>
</dbReference>
<keyword evidence="5" id="KW-1185">Reference proteome</keyword>
<name>A0A8J7W7W4_9RHOB</name>
<dbReference type="InterPro" id="IPR016181">
    <property type="entry name" value="Acyl_CoA_acyltransferase"/>
</dbReference>
<evidence type="ECO:0000256" key="1">
    <source>
        <dbReference type="ARBA" id="ARBA00022679"/>
    </source>
</evidence>
<feature type="domain" description="N-acetyltransferase" evidence="3">
    <location>
        <begin position="1"/>
        <end position="142"/>
    </location>
</feature>
<evidence type="ECO:0000313" key="4">
    <source>
        <dbReference type="EMBL" id="MBS0122605.1"/>
    </source>
</evidence>
<dbReference type="Pfam" id="PF00583">
    <property type="entry name" value="Acetyltransf_1"/>
    <property type="match status" value="1"/>
</dbReference>
<gene>
    <name evidence="4" type="ORF">KB874_00540</name>
</gene>
<dbReference type="CDD" id="cd04301">
    <property type="entry name" value="NAT_SF"/>
    <property type="match status" value="1"/>
</dbReference>
<dbReference type="InterPro" id="IPR000182">
    <property type="entry name" value="GNAT_dom"/>
</dbReference>
<dbReference type="PANTHER" id="PTHR10545">
    <property type="entry name" value="DIAMINE N-ACETYLTRANSFERASE"/>
    <property type="match status" value="1"/>
</dbReference>
<accession>A0A8J7W7W4</accession>
<organism evidence="4 5">
    <name type="scientific">Thetidibacter halocola</name>
    <dbReference type="NCBI Taxonomy" id="2827239"/>
    <lineage>
        <taxon>Bacteria</taxon>
        <taxon>Pseudomonadati</taxon>
        <taxon>Pseudomonadota</taxon>
        <taxon>Alphaproteobacteria</taxon>
        <taxon>Rhodobacterales</taxon>
        <taxon>Roseobacteraceae</taxon>
        <taxon>Thetidibacter</taxon>
    </lineage>
</organism>
<dbReference type="SUPFAM" id="SSF55729">
    <property type="entry name" value="Acyl-CoA N-acyltransferases (Nat)"/>
    <property type="match status" value="1"/>
</dbReference>